<gene>
    <name evidence="2" type="ORF">TresaDRAFT_0744</name>
</gene>
<dbReference type="SUPFAM" id="SSF56935">
    <property type="entry name" value="Porins"/>
    <property type="match status" value="1"/>
</dbReference>
<keyword evidence="1" id="KW-0732">Signal</keyword>
<dbReference type="RefSeq" id="WP_002706090.1">
    <property type="nucleotide sequence ID" value="NZ_AGRW01000053.1"/>
</dbReference>
<sequence>MKKIVSAAALAVAATSLATAEVTVSQNFRFRPDLLKVESIDKTVNATDATKNKDAYTKTTFGDLDSYGACSDTLGIAGKTDFAGFKVDLTLTSGITKNGNYAESKAENDAVTIDNYYGWLTWGAFNLTGGVYDSRFTNRGNYTATEEGILDKEFAKNLGLSGNLVGLTDGKTSGKWDTVGLKDFGNVSQVDAGNYLSFLADYTLDDIGGGKLLLKGGLVENNAEAKNTELSKTPFVTTKDDDGNTTFQQSAGYVFEAAWANDEIIKVDAIFKKAYNKNYGFGLYLTPMMIPNAKNVVLGFTYGTKKDTYSAFAVDARAQFNITPEAVFALGAKYESITPDGADAETGLSVAAEGSYKLNDLVTLALDLGYFNYDLDDNDDADDGSQSFVASGRAKFSAGKNAAITTALRYTAVLNAAKDAGKTTGTFDIPVVLRIKM</sequence>
<dbReference type="STRING" id="907348.TresaDRAFT_0744"/>
<keyword evidence="3" id="KW-1185">Reference proteome</keyword>
<evidence type="ECO:0000256" key="1">
    <source>
        <dbReference type="SAM" id="SignalP"/>
    </source>
</evidence>
<dbReference type="Proteomes" id="UP000003571">
    <property type="component" value="Unassembled WGS sequence"/>
</dbReference>
<organism evidence="2 3">
    <name type="scientific">Treponema saccharophilum DSM 2985</name>
    <dbReference type="NCBI Taxonomy" id="907348"/>
    <lineage>
        <taxon>Bacteria</taxon>
        <taxon>Pseudomonadati</taxon>
        <taxon>Spirochaetota</taxon>
        <taxon>Spirochaetia</taxon>
        <taxon>Spirochaetales</taxon>
        <taxon>Treponemataceae</taxon>
        <taxon>Treponema</taxon>
    </lineage>
</organism>
<evidence type="ECO:0008006" key="4">
    <source>
        <dbReference type="Google" id="ProtNLM"/>
    </source>
</evidence>
<name>H7ENJ1_9SPIR</name>
<protein>
    <recommendedName>
        <fullName evidence="4">Major outer membrane protein</fullName>
    </recommendedName>
</protein>
<evidence type="ECO:0000313" key="3">
    <source>
        <dbReference type="Proteomes" id="UP000003571"/>
    </source>
</evidence>
<dbReference type="AlphaFoldDB" id="H7ENJ1"/>
<feature type="chain" id="PRO_5003610266" description="Major outer membrane protein" evidence="1">
    <location>
        <begin position="21"/>
        <end position="437"/>
    </location>
</feature>
<proteinExistence type="predicted"/>
<dbReference type="EMBL" id="AGRW01000053">
    <property type="protein sequence ID" value="EIC00919.1"/>
    <property type="molecule type" value="Genomic_DNA"/>
</dbReference>
<evidence type="ECO:0000313" key="2">
    <source>
        <dbReference type="EMBL" id="EIC00919.1"/>
    </source>
</evidence>
<dbReference type="PATRIC" id="fig|907348.3.peg.2514"/>
<accession>H7ENJ1</accession>
<comment type="caution">
    <text evidence="2">The sequence shown here is derived from an EMBL/GenBank/DDBJ whole genome shotgun (WGS) entry which is preliminary data.</text>
</comment>
<feature type="signal peptide" evidence="1">
    <location>
        <begin position="1"/>
        <end position="20"/>
    </location>
</feature>
<reference evidence="2 3" key="1">
    <citation type="submission" date="2011-09" db="EMBL/GenBank/DDBJ databases">
        <title>The draft genome of Treponema saccharophilum DSM 2985.</title>
        <authorList>
            <consortium name="US DOE Joint Genome Institute (JGI-PGF)"/>
            <person name="Lucas S."/>
            <person name="Copeland A."/>
            <person name="Lapidus A."/>
            <person name="Glavina del Rio T."/>
            <person name="Dalin E."/>
            <person name="Tice H."/>
            <person name="Bruce D."/>
            <person name="Goodwin L."/>
            <person name="Pitluck S."/>
            <person name="Peters L."/>
            <person name="Kyrpides N."/>
            <person name="Mavromatis K."/>
            <person name="Ivanova N."/>
            <person name="Markowitz V."/>
            <person name="Cheng J.-F."/>
            <person name="Hugenholtz P."/>
            <person name="Woyke T."/>
            <person name="Wu D."/>
            <person name="Gronow S."/>
            <person name="Wellnitz S."/>
            <person name="Brambilla E."/>
            <person name="Klenk H.-P."/>
            <person name="Eisen J.A."/>
        </authorList>
    </citation>
    <scope>NUCLEOTIDE SEQUENCE [LARGE SCALE GENOMIC DNA]</scope>
    <source>
        <strain evidence="2 3">DSM 2985</strain>
    </source>
</reference>